<evidence type="ECO:0000313" key="7">
    <source>
        <dbReference type="EMBL" id="BCL19034.1"/>
    </source>
</evidence>
<dbReference type="GO" id="GO:0006302">
    <property type="term" value="P:double-strand break repair"/>
    <property type="evidence" value="ECO:0007669"/>
    <property type="project" value="InterPro"/>
</dbReference>
<evidence type="ECO:0000256" key="2">
    <source>
        <dbReference type="ARBA" id="ARBA00011322"/>
    </source>
</evidence>
<comment type="subunit">
    <text evidence="2">Heterodimer of SbcC and SbcD.</text>
</comment>
<evidence type="ECO:0000256" key="3">
    <source>
        <dbReference type="ARBA" id="ARBA00013368"/>
    </source>
</evidence>
<dbReference type="GO" id="GO:0016887">
    <property type="term" value="F:ATP hydrolysis activity"/>
    <property type="evidence" value="ECO:0007669"/>
    <property type="project" value="InterPro"/>
</dbReference>
<dbReference type="Gene3D" id="3.40.50.300">
    <property type="entry name" value="P-loop containing nucleotide triphosphate hydrolases"/>
    <property type="match status" value="2"/>
</dbReference>
<dbReference type="PANTHER" id="PTHR32114">
    <property type="entry name" value="ABC TRANSPORTER ABCH.3"/>
    <property type="match status" value="1"/>
</dbReference>
<accession>A0A7G1NBT8</accession>
<keyword evidence="4" id="KW-0175">Coiled coil</keyword>
<feature type="compositionally biased region" description="Low complexity" evidence="5">
    <location>
        <begin position="754"/>
        <end position="771"/>
    </location>
</feature>
<feature type="region of interest" description="Disordered" evidence="5">
    <location>
        <begin position="754"/>
        <end position="775"/>
    </location>
</feature>
<evidence type="ECO:0000259" key="6">
    <source>
        <dbReference type="Pfam" id="PF13476"/>
    </source>
</evidence>
<dbReference type="Proteomes" id="UP000516373">
    <property type="component" value="Chromosome"/>
</dbReference>
<sequence>MRLHRLTLTAFGPFGGTQTVDFDDLSAAGLFLLHGPTGAGKTSVLDAVCYALYGSVPGARQGGGQGTALRSDHAAPTTRTEVTLDLTVAGRRLEVTRQPPWERPKKRGTGTTLDKAQTWLREYDAPAGAWKDLSRSHQEIGEEITQLLGMSREQFCQVVLLPQGDFARFLRADAEARGKLLGRLFDTRRFADVEKRLAERRRTTETQVRDGDAELLADAHRMQQAAGDAMDLPDLAPGEPGLAEAVLNAAALARSTAREQLTVAACTLTAAESAQAAAGRALDAVRELARLQKRFAQARERAARLEQGAEAYREAQALMERARKAEAVAPALDLRDSAEAEHRRAAAAEARARALLPDTFADAGAAGLAAAARRAAEELGGLDAARRAELRLAELLDERAGLDRQERADADLLHEAEAWLDGWEETRTTLQTGVETAQRAAALAEQLAERREPAQQRLRAARVRDQLAQDTDRAVDRVRTAQDDTLRAQQHWLELKEQRLNGIAAELAAHLTDGAPCAVCGATEHPDPARKVAGHVDREAEEHALTAYQRADEQRAEDERRLAVVREALAAATAEAGDSPTEQLAQELAELDEQYAQARSAAAELHTARERLRQAGQEHERRLAARQEAAVRTASRVGHRERLDRERALLEEELDRARGSLDSVAARAAQLERRTALLTDAADTARVAGDTAQRLKDADARLADAAFRAGFETPQAAADALLDSAAHRELQRRLDAWQHEDAAVRAVLAEADTAAAAREPQADPETAQQAADEADRRLREAASAHDAAGRRCAELDRLSARATASVRRLAPLREEYDRVARMAGLAAGTSADNERRMRLESYVLAARLEQVAAAATVRLRRMSSGRYTLVHSDDRTGRGRSGLGLHVVDAWTGRERDTATLSGGETFFASLALALGLADVVTDEAGGVRLDTLFIDEGFGSLDDQTLDEVLDVLDSLRERDRSVGIVSHVADLRRRIHAQLEVVKGRSGSTLRQRGSG</sequence>
<feature type="coiled-coil region" evidence="4">
    <location>
        <begin position="281"/>
        <end position="325"/>
    </location>
</feature>
<evidence type="ECO:0000313" key="8">
    <source>
        <dbReference type="Proteomes" id="UP000516373"/>
    </source>
</evidence>
<dbReference type="EMBL" id="AP023439">
    <property type="protein sequence ID" value="BCL19034.1"/>
    <property type="molecule type" value="Genomic_DNA"/>
</dbReference>
<organism evidence="7 8">
    <name type="scientific">Streptomyces tuirus</name>
    <dbReference type="NCBI Taxonomy" id="68278"/>
    <lineage>
        <taxon>Bacteria</taxon>
        <taxon>Bacillati</taxon>
        <taxon>Actinomycetota</taxon>
        <taxon>Actinomycetes</taxon>
        <taxon>Kitasatosporales</taxon>
        <taxon>Streptomycetaceae</taxon>
        <taxon>Streptomyces</taxon>
    </lineage>
</organism>
<feature type="coiled-coil region" evidence="4">
    <location>
        <begin position="548"/>
        <end position="674"/>
    </location>
</feature>
<proteinExistence type="inferred from homology"/>
<evidence type="ECO:0000256" key="1">
    <source>
        <dbReference type="ARBA" id="ARBA00006930"/>
    </source>
</evidence>
<dbReference type="RefSeq" id="WP_190897115.1">
    <property type="nucleotide sequence ID" value="NZ_AP023439.1"/>
</dbReference>
<dbReference type="InterPro" id="IPR027417">
    <property type="entry name" value="P-loop_NTPase"/>
</dbReference>
<dbReference type="Pfam" id="PF13476">
    <property type="entry name" value="AAA_23"/>
    <property type="match status" value="1"/>
</dbReference>
<dbReference type="Pfam" id="PF13558">
    <property type="entry name" value="SbcC_Walker_B"/>
    <property type="match status" value="1"/>
</dbReference>
<reference evidence="7 8" key="1">
    <citation type="journal article" date="2014" name="Int. J. Syst. Evol. Microbiol.">
        <title>Complete genome sequence of Corynebacterium casei LMG S-19264T (=DSM 44701T), isolated from a smear-ripened cheese.</title>
        <authorList>
            <consortium name="US DOE Joint Genome Institute (JGI-PGF)"/>
            <person name="Walter F."/>
            <person name="Albersmeier A."/>
            <person name="Kalinowski J."/>
            <person name="Ruckert C."/>
        </authorList>
    </citation>
    <scope>NUCLEOTIDE SEQUENCE [LARGE SCALE GENOMIC DNA]</scope>
    <source>
        <strain evidence="7 8">JCM 4255</strain>
    </source>
</reference>
<evidence type="ECO:0000256" key="4">
    <source>
        <dbReference type="SAM" id="Coils"/>
    </source>
</evidence>
<protein>
    <recommendedName>
        <fullName evidence="3">Nuclease SbcCD subunit C</fullName>
    </recommendedName>
</protein>
<gene>
    <name evidence="7" type="primary">sbcC</name>
    <name evidence="7" type="ORF">GCM10017668_08770</name>
</gene>
<comment type="similarity">
    <text evidence="1">Belongs to the SMC family. SbcC subfamily.</text>
</comment>
<evidence type="ECO:0000256" key="5">
    <source>
        <dbReference type="SAM" id="MobiDB-lite"/>
    </source>
</evidence>
<dbReference type="SUPFAM" id="SSF52540">
    <property type="entry name" value="P-loop containing nucleoside triphosphate hydrolases"/>
    <property type="match status" value="1"/>
</dbReference>
<dbReference type="PANTHER" id="PTHR32114:SF2">
    <property type="entry name" value="ABC TRANSPORTER ABCH.3"/>
    <property type="match status" value="1"/>
</dbReference>
<dbReference type="InterPro" id="IPR038729">
    <property type="entry name" value="Rad50/SbcC_AAA"/>
</dbReference>
<feature type="domain" description="Rad50/SbcC-type AAA" evidence="6">
    <location>
        <begin position="5"/>
        <end position="192"/>
    </location>
</feature>
<dbReference type="KEGG" id="stui:GCM10017668_08770"/>
<dbReference type="AlphaFoldDB" id="A0A7G1NBT8"/>
<name>A0A7G1NBT8_9ACTN</name>